<dbReference type="EMBL" id="KV875792">
    <property type="protein sequence ID" value="RZR72957.1"/>
    <property type="molecule type" value="Genomic_DNA"/>
</dbReference>
<proteinExistence type="predicted"/>
<gene>
    <name evidence="2" type="ORF">BHM03_00018804</name>
</gene>
<evidence type="ECO:0000313" key="2">
    <source>
        <dbReference type="EMBL" id="RZR72957.1"/>
    </source>
</evidence>
<feature type="compositionally biased region" description="Polar residues" evidence="1">
    <location>
        <begin position="246"/>
        <end position="263"/>
    </location>
</feature>
<sequence length="263" mass="29236">MLEKRSYDREDFSIGREARSELEPKHKIFVGYTLMSIARAATEVDVANLTVGRSDGSFYFDIHYACDAPAKVNRMHPGWLVGEDGSATWSDEPCFIRRRNCCNDCSRSGSSETTVSWTSATPVAFTSATFVAPVKGILVAKSTLVIFFELVTGRVILEEDAAEHRGGGDQSENYSKKETLPMSSLMEVLVSRGSTSPLMPFCSGRCRRRGSVGRRPWCCRLRGRYGRTVVDLDSDVSMAEKERTKSTNGWQRNSTRVASSTVR</sequence>
<name>A0A445MFA1_ENSVE</name>
<reference evidence="2" key="1">
    <citation type="journal article" date="2018" name="Data Brief">
        <title>Genome sequence data from 17 accessions of Ensete ventricosum, a staple food crop for millions in Ethiopia.</title>
        <authorList>
            <person name="Yemataw Z."/>
            <person name="Muzemil S."/>
            <person name="Ambachew D."/>
            <person name="Tripathi L."/>
            <person name="Tesfaye K."/>
            <person name="Chala A."/>
            <person name="Farbos A."/>
            <person name="O'Neill P."/>
            <person name="Moore K."/>
            <person name="Grant M."/>
            <person name="Studholme D.J."/>
        </authorList>
    </citation>
    <scope>NUCLEOTIDE SEQUENCE [LARGE SCALE GENOMIC DNA]</scope>
    <source>
        <tissue evidence="2">Leaf</tissue>
    </source>
</reference>
<evidence type="ECO:0000256" key="1">
    <source>
        <dbReference type="SAM" id="MobiDB-lite"/>
    </source>
</evidence>
<feature type="region of interest" description="Disordered" evidence="1">
    <location>
        <begin position="238"/>
        <end position="263"/>
    </location>
</feature>
<protein>
    <submittedName>
        <fullName evidence="2">Uncharacterized protein</fullName>
    </submittedName>
</protein>
<dbReference type="AlphaFoldDB" id="A0A445MFA1"/>
<accession>A0A445MFA1</accession>
<organism evidence="2">
    <name type="scientific">Ensete ventricosum</name>
    <name type="common">Abyssinian banana</name>
    <name type="synonym">Musa ensete</name>
    <dbReference type="NCBI Taxonomy" id="4639"/>
    <lineage>
        <taxon>Eukaryota</taxon>
        <taxon>Viridiplantae</taxon>
        <taxon>Streptophyta</taxon>
        <taxon>Embryophyta</taxon>
        <taxon>Tracheophyta</taxon>
        <taxon>Spermatophyta</taxon>
        <taxon>Magnoliopsida</taxon>
        <taxon>Liliopsida</taxon>
        <taxon>Zingiberales</taxon>
        <taxon>Musaceae</taxon>
        <taxon>Ensete</taxon>
    </lineage>
</organism>
<dbReference type="Proteomes" id="UP000290560">
    <property type="component" value="Unassembled WGS sequence"/>
</dbReference>